<dbReference type="Gene3D" id="3.20.20.80">
    <property type="entry name" value="Glycosidases"/>
    <property type="match status" value="1"/>
</dbReference>
<accession>A0A066WZF2</accession>
<dbReference type="GO" id="GO:0005886">
    <property type="term" value="C:plasma membrane"/>
    <property type="evidence" value="ECO:0007669"/>
    <property type="project" value="UniProtKB-SubCell"/>
</dbReference>
<comment type="caution">
    <text evidence="11">The sequence shown here is derived from an EMBL/GenBank/DDBJ whole genome shotgun (WGS) entry which is preliminary data.</text>
</comment>
<feature type="compositionally biased region" description="Polar residues" evidence="10">
    <location>
        <begin position="391"/>
        <end position="406"/>
    </location>
</feature>
<dbReference type="HOGENOM" id="CLU_021855_1_0_1"/>
<feature type="chain" id="PRO_5005103171" description="1,3-beta-glucanosyltransferase" evidence="9">
    <location>
        <begin position="19"/>
        <end position="455"/>
    </location>
</feature>
<comment type="function">
    <text evidence="9">Splits internally a 1,3-beta-glucan molecule and transfers the newly generated reducing end (the donor) to the non-reducing end of another 1,3-beta-glucan molecule (the acceptor) forming a 1,3-beta linkage, resulting in the elongation of 1,3-beta-glucan chains in the cell wall.</text>
</comment>
<dbReference type="GO" id="GO:0031505">
    <property type="term" value="P:fungal-type cell wall organization"/>
    <property type="evidence" value="ECO:0007669"/>
    <property type="project" value="TreeGrafter"/>
</dbReference>
<keyword evidence="7" id="KW-0325">Glycoprotein</keyword>
<dbReference type="STRING" id="1173701.A0A066WZF2"/>
<organism evidence="11 12">
    <name type="scientific">Colletotrichum sublineola</name>
    <name type="common">Sorghum anthracnose fungus</name>
    <dbReference type="NCBI Taxonomy" id="1173701"/>
    <lineage>
        <taxon>Eukaryota</taxon>
        <taxon>Fungi</taxon>
        <taxon>Dikarya</taxon>
        <taxon>Ascomycota</taxon>
        <taxon>Pezizomycotina</taxon>
        <taxon>Sordariomycetes</taxon>
        <taxon>Hypocreomycetidae</taxon>
        <taxon>Glomerellales</taxon>
        <taxon>Glomerellaceae</taxon>
        <taxon>Colletotrichum</taxon>
        <taxon>Colletotrichum graminicola species complex</taxon>
    </lineage>
</organism>
<evidence type="ECO:0000313" key="12">
    <source>
        <dbReference type="Proteomes" id="UP000027238"/>
    </source>
</evidence>
<keyword evidence="3 9" id="KW-0336">GPI-anchor</keyword>
<dbReference type="EMBL" id="JMSE01001344">
    <property type="protein sequence ID" value="KDN62263.1"/>
    <property type="molecule type" value="Genomic_DNA"/>
</dbReference>
<dbReference type="EC" id="2.4.1.-" evidence="9"/>
<keyword evidence="6 9" id="KW-0472">Membrane</keyword>
<dbReference type="SUPFAM" id="SSF51445">
    <property type="entry name" value="(Trans)glycosidases"/>
    <property type="match status" value="1"/>
</dbReference>
<evidence type="ECO:0000256" key="4">
    <source>
        <dbReference type="ARBA" id="ARBA00022679"/>
    </source>
</evidence>
<dbReference type="PANTHER" id="PTHR31468">
    <property type="entry name" value="1,3-BETA-GLUCANOSYLTRANSFERASE GAS1"/>
    <property type="match status" value="1"/>
</dbReference>
<dbReference type="GO" id="GO:0071970">
    <property type="term" value="P:fungal-type cell wall (1-&gt;3)-beta-D-glucan biosynthetic process"/>
    <property type="evidence" value="ECO:0007669"/>
    <property type="project" value="TreeGrafter"/>
</dbReference>
<dbReference type="InterPro" id="IPR017853">
    <property type="entry name" value="GH"/>
</dbReference>
<name>A0A066WZF2_COLSU</name>
<keyword evidence="8 9" id="KW-0449">Lipoprotein</keyword>
<evidence type="ECO:0000256" key="9">
    <source>
        <dbReference type="RuleBase" id="RU361209"/>
    </source>
</evidence>
<sequence>MKSFATISALAALTVVTAKPTATEREAPIKARSLPAVSASGNAFYADGARFFVRGIDYQPGGSSENVDPLADTSICGRDIPKFKDLGVNTIRVYSVDNSKDHKECMQMLADAGIYLVADVNNPKYSINRADPHPSYNAVYLQSVFATIEEFAKYDNTMAFFSGNEVIHDEANTTLTAPYVKAVTRDMKNYMASRGLRHVPVGYSAADVADNRMQSAEYFNCGSDDARSDFFAFNDYSWCSSNFQESGWDIKVKNFTNYGIPIFLSEYGCNTNERNFGEIQALMSDEMTSVYSGGLMYEYSMEANKYGIVEINGNNVEELKEYGNFKSALAKYPAPTGDAGAAKTSHAAASCPTSDANWMADPTKIPTMPEQAQKYMTQGAGEGPGLNGPGSQTAGDSASDSDTTGGVPSPTASGGKSSGSSNAAAGMTFGGPIEKAPMAIAGLTAMFTMFGAFLL</sequence>
<proteinExistence type="inferred from homology"/>
<evidence type="ECO:0000256" key="2">
    <source>
        <dbReference type="ARBA" id="ARBA00007528"/>
    </source>
</evidence>
<dbReference type="InterPro" id="IPR004886">
    <property type="entry name" value="Glucanosyltransferase"/>
</dbReference>
<evidence type="ECO:0000256" key="6">
    <source>
        <dbReference type="ARBA" id="ARBA00023136"/>
    </source>
</evidence>
<dbReference type="Pfam" id="PF03198">
    <property type="entry name" value="Glyco_hydro_72"/>
    <property type="match status" value="1"/>
</dbReference>
<reference evidence="12" key="1">
    <citation type="journal article" date="2014" name="Genome Announc.">
        <title>Draft genome sequence of Colletotrichum sublineola, a destructive pathogen of cultivated sorghum.</title>
        <authorList>
            <person name="Baroncelli R."/>
            <person name="Sanz-Martin J.M."/>
            <person name="Rech G.E."/>
            <person name="Sukno S.A."/>
            <person name="Thon M.R."/>
        </authorList>
    </citation>
    <scope>NUCLEOTIDE SEQUENCE [LARGE SCALE GENOMIC DNA]</scope>
    <source>
        <strain evidence="12">TX430BB</strain>
    </source>
</reference>
<evidence type="ECO:0000256" key="1">
    <source>
        <dbReference type="ARBA" id="ARBA00004609"/>
    </source>
</evidence>
<dbReference type="PANTHER" id="PTHR31468:SF5">
    <property type="entry name" value="1,3-BETA-GLUCANOSYLTRANSFERASE GAS5"/>
    <property type="match status" value="1"/>
</dbReference>
<evidence type="ECO:0000256" key="10">
    <source>
        <dbReference type="SAM" id="MobiDB-lite"/>
    </source>
</evidence>
<dbReference type="eggNOG" id="ENOG502QRZZ">
    <property type="taxonomic scope" value="Eukaryota"/>
</dbReference>
<protein>
    <recommendedName>
        <fullName evidence="9">1,3-beta-glucanosyltransferase</fullName>
        <ecNumber evidence="9">2.4.1.-</ecNumber>
    </recommendedName>
</protein>
<evidence type="ECO:0000256" key="5">
    <source>
        <dbReference type="ARBA" id="ARBA00022729"/>
    </source>
</evidence>
<evidence type="ECO:0000256" key="3">
    <source>
        <dbReference type="ARBA" id="ARBA00022622"/>
    </source>
</evidence>
<feature type="compositionally biased region" description="Low complexity" evidence="10">
    <location>
        <begin position="412"/>
        <end position="421"/>
    </location>
</feature>
<keyword evidence="4 9" id="KW-0808">Transferase</keyword>
<feature type="region of interest" description="Disordered" evidence="10">
    <location>
        <begin position="377"/>
        <end position="421"/>
    </location>
</feature>
<comment type="similarity">
    <text evidence="2 9">Belongs to the glycosyl hydrolase 72 family.</text>
</comment>
<keyword evidence="5 9" id="KW-0732">Signal</keyword>
<comment type="subcellular location">
    <subcellularLocation>
        <location evidence="1 9">Cell membrane</location>
        <topology evidence="1 9">Lipid-anchor</topology>
        <topology evidence="1 9">GPI-anchor</topology>
    </subcellularLocation>
</comment>
<dbReference type="GO" id="GO:0042124">
    <property type="term" value="F:1,3-beta-glucanosyltransferase activity"/>
    <property type="evidence" value="ECO:0007669"/>
    <property type="project" value="TreeGrafter"/>
</dbReference>
<dbReference type="FunFam" id="3.20.20.80:FF:000032">
    <property type="entry name" value="1,3-beta-glucanosyltransferase"/>
    <property type="match status" value="1"/>
</dbReference>
<gene>
    <name evidence="11" type="ORF">CSUB01_05686</name>
</gene>
<dbReference type="OMA" id="GVNDYSW"/>
<dbReference type="AlphaFoldDB" id="A0A066WZF2"/>
<dbReference type="OrthoDB" id="421038at2759"/>
<evidence type="ECO:0000313" key="11">
    <source>
        <dbReference type="EMBL" id="KDN62263.1"/>
    </source>
</evidence>
<dbReference type="GO" id="GO:0098552">
    <property type="term" value="C:side of membrane"/>
    <property type="evidence" value="ECO:0007669"/>
    <property type="project" value="UniProtKB-KW"/>
</dbReference>
<evidence type="ECO:0000256" key="7">
    <source>
        <dbReference type="ARBA" id="ARBA00023180"/>
    </source>
</evidence>
<keyword evidence="12" id="KW-1185">Reference proteome</keyword>
<dbReference type="Proteomes" id="UP000027238">
    <property type="component" value="Unassembled WGS sequence"/>
</dbReference>
<feature type="signal peptide" evidence="9">
    <location>
        <begin position="1"/>
        <end position="18"/>
    </location>
</feature>
<evidence type="ECO:0000256" key="8">
    <source>
        <dbReference type="ARBA" id="ARBA00023288"/>
    </source>
</evidence>